<reference evidence="1 2" key="1">
    <citation type="submission" date="2023-09" db="EMBL/GenBank/DDBJ databases">
        <authorList>
            <person name="Rey-Velasco X."/>
        </authorList>
    </citation>
    <scope>NUCLEOTIDE SEQUENCE [LARGE SCALE GENOMIC DNA]</scope>
    <source>
        <strain evidence="1 2">F260</strain>
    </source>
</reference>
<accession>A0ABU3CPP8</accession>
<dbReference type="InterPro" id="IPR035093">
    <property type="entry name" value="RelE/ParE_toxin_dom_sf"/>
</dbReference>
<dbReference type="Gene3D" id="3.30.2310.20">
    <property type="entry name" value="RelE-like"/>
    <property type="match status" value="1"/>
</dbReference>
<evidence type="ECO:0000313" key="1">
    <source>
        <dbReference type="EMBL" id="MDT0648222.1"/>
    </source>
</evidence>
<evidence type="ECO:0008006" key="3">
    <source>
        <dbReference type="Google" id="ProtNLM"/>
    </source>
</evidence>
<protein>
    <recommendedName>
        <fullName evidence="3">Type II toxin-antitoxin system RelE/ParE family toxin</fullName>
    </recommendedName>
</protein>
<dbReference type="Proteomes" id="UP001245285">
    <property type="component" value="Unassembled WGS sequence"/>
</dbReference>
<keyword evidence="2" id="KW-1185">Reference proteome</keyword>
<comment type="caution">
    <text evidence="1">The sequence shown here is derived from an EMBL/GenBank/DDBJ whole genome shotgun (WGS) entry which is preliminary data.</text>
</comment>
<name>A0ABU3CPP8_9FLAO</name>
<gene>
    <name evidence="1" type="ORF">RM545_16125</name>
</gene>
<organism evidence="1 2">
    <name type="scientific">Autumnicola lenta</name>
    <dbReference type="NCBI Taxonomy" id="3075593"/>
    <lineage>
        <taxon>Bacteria</taxon>
        <taxon>Pseudomonadati</taxon>
        <taxon>Bacteroidota</taxon>
        <taxon>Flavobacteriia</taxon>
        <taxon>Flavobacteriales</taxon>
        <taxon>Flavobacteriaceae</taxon>
        <taxon>Autumnicola</taxon>
    </lineage>
</organism>
<dbReference type="RefSeq" id="WP_311496319.1">
    <property type="nucleotide sequence ID" value="NZ_JAVRHO010000033.1"/>
</dbReference>
<proteinExistence type="predicted"/>
<dbReference type="EMBL" id="JAVRHO010000033">
    <property type="protein sequence ID" value="MDT0648222.1"/>
    <property type="molecule type" value="Genomic_DNA"/>
</dbReference>
<evidence type="ECO:0000313" key="2">
    <source>
        <dbReference type="Proteomes" id="UP001245285"/>
    </source>
</evidence>
<sequence>MAGRKIIWTKTADIQLVGVLGYWVKRNKSNVYSRRLIHLVTDRTKQIAENPFLYKPTNFKNVRVASLGNFSIYYKLFKISDNHHFILGQPSRPKTTLRYFEKQYMIHSPH</sequence>